<proteinExistence type="inferred from homology"/>
<evidence type="ECO:0000256" key="1">
    <source>
        <dbReference type="ARBA" id="ARBA00006420"/>
    </source>
</evidence>
<dbReference type="RefSeq" id="WP_257532170.1">
    <property type="nucleotide sequence ID" value="NZ_JANKAS010000011.1"/>
</dbReference>
<dbReference type="Gene3D" id="3.30.300.130">
    <property type="entry name" value="Fe-S cluster assembly (FSCA)"/>
    <property type="match status" value="1"/>
</dbReference>
<feature type="domain" description="NIF system FeS cluster assembly NifU C-terminal" evidence="3">
    <location>
        <begin position="5"/>
        <end position="71"/>
    </location>
</feature>
<gene>
    <name evidence="4" type="ORF">NSA47_11610</name>
</gene>
<dbReference type="Pfam" id="PF01106">
    <property type="entry name" value="NifU"/>
    <property type="match status" value="1"/>
</dbReference>
<dbReference type="GO" id="GO:0005506">
    <property type="term" value="F:iron ion binding"/>
    <property type="evidence" value="ECO:0007669"/>
    <property type="project" value="InterPro"/>
</dbReference>
<comment type="function">
    <text evidence="2">May be involved in the formation or repair of [Fe-S] clusters present in iron-sulfur proteins.</text>
</comment>
<comment type="caution">
    <text evidence="4">The sequence shown here is derived from an EMBL/GenBank/DDBJ whole genome shotgun (WGS) entry which is preliminary data.</text>
</comment>
<evidence type="ECO:0000256" key="2">
    <source>
        <dbReference type="ARBA" id="ARBA00049958"/>
    </source>
</evidence>
<comment type="similarity">
    <text evidence="1">Belongs to the NifU family.</text>
</comment>
<reference evidence="4" key="1">
    <citation type="submission" date="2022-07" db="EMBL/GenBank/DDBJ databases">
        <title>Enhanced cultured diversity of the mouse gut microbiota enables custom-made synthetic communities.</title>
        <authorList>
            <person name="Afrizal A."/>
        </authorList>
    </citation>
    <scope>NUCLEOTIDE SEQUENCE</scope>
    <source>
        <strain evidence="4">DSM 28593</strain>
    </source>
</reference>
<accession>A0AAE3HI93</accession>
<dbReference type="InterPro" id="IPR001075">
    <property type="entry name" value="NIF_FeS_clus_asmbl_NifU_C"/>
</dbReference>
<keyword evidence="5" id="KW-1185">Reference proteome</keyword>
<dbReference type="InterPro" id="IPR034904">
    <property type="entry name" value="FSCA_dom_sf"/>
</dbReference>
<dbReference type="AlphaFoldDB" id="A0AAE3HI93"/>
<dbReference type="EMBL" id="JANKAS010000011">
    <property type="protein sequence ID" value="MCR1899623.1"/>
    <property type="molecule type" value="Genomic_DNA"/>
</dbReference>
<dbReference type="Proteomes" id="UP001205748">
    <property type="component" value="Unassembled WGS sequence"/>
</dbReference>
<organism evidence="4 5">
    <name type="scientific">Irregularibacter muris</name>
    <dbReference type="NCBI Taxonomy" id="1796619"/>
    <lineage>
        <taxon>Bacteria</taxon>
        <taxon>Bacillati</taxon>
        <taxon>Bacillota</taxon>
        <taxon>Clostridia</taxon>
        <taxon>Eubacteriales</taxon>
        <taxon>Eubacteriaceae</taxon>
        <taxon>Irregularibacter</taxon>
    </lineage>
</organism>
<dbReference type="GO" id="GO:0016226">
    <property type="term" value="P:iron-sulfur cluster assembly"/>
    <property type="evidence" value="ECO:0007669"/>
    <property type="project" value="InterPro"/>
</dbReference>
<evidence type="ECO:0000313" key="4">
    <source>
        <dbReference type="EMBL" id="MCR1899623.1"/>
    </source>
</evidence>
<protein>
    <submittedName>
        <fullName evidence="4">NifU family protein</fullName>
    </submittedName>
</protein>
<evidence type="ECO:0000313" key="5">
    <source>
        <dbReference type="Proteomes" id="UP001205748"/>
    </source>
</evidence>
<dbReference type="SUPFAM" id="SSF117916">
    <property type="entry name" value="Fe-S cluster assembly (FSCA) domain-like"/>
    <property type="match status" value="1"/>
</dbReference>
<evidence type="ECO:0000259" key="3">
    <source>
        <dbReference type="Pfam" id="PF01106"/>
    </source>
</evidence>
<dbReference type="GO" id="GO:0051536">
    <property type="term" value="F:iron-sulfur cluster binding"/>
    <property type="evidence" value="ECO:0007669"/>
    <property type="project" value="InterPro"/>
</dbReference>
<dbReference type="PANTHER" id="PTHR11178:SF25">
    <property type="entry name" value="NIFU-LIKE PROTEIN 3, CHLOROPLASTIC"/>
    <property type="match status" value="1"/>
</dbReference>
<name>A0AAE3HI93_9FIRM</name>
<dbReference type="PANTHER" id="PTHR11178">
    <property type="entry name" value="IRON-SULFUR CLUSTER SCAFFOLD PROTEIN NFU-RELATED"/>
    <property type="match status" value="1"/>
</dbReference>
<sequence>MLNKIEEVIKKEIRPYLLSHYGDMEVVSYHNGTLYVRLLGHCQNCPSAELTAQDIIESKLKEYIPEIKEVILNKDISEDLYTLAKEILNKKSRSKDEYMS</sequence>